<dbReference type="Proteomes" id="UP000186176">
    <property type="component" value="Unassembled WGS sequence"/>
</dbReference>
<evidence type="ECO:0000313" key="2">
    <source>
        <dbReference type="Proteomes" id="UP000186176"/>
    </source>
</evidence>
<sequence length="1050" mass="122228">MSKMKFLTDIFLFWILSLIYFICSSLVFRTEALSNSRGNIPHLELFKGNKQGLLRQHRMVGEFLECTYVEHIDPTSQEENGETYYPGTGTDRSKSRVVSLESIDISGKIIKTLECQKNLIRNWIEDINKTLKGNLFSVIEVRGWRAMTRPQSLYGEADEILTILENKNSSPLNKVKEAVDAFDKYVMELYEAYSEFKNSEDRLKDAQTEEERRTRAQVAVLILGQKENKALVNFTRIVRNNSDDARESKRLMERLFSLLSSESYSNNILQGIELVQICFFLLNGLNVLSVFEEQRLSNKFRRDMERRNLTYQYKIEDKTLSKYPKFSNSPNFKKVTDFLLSTVKKSITTENEKKIKDEFIQIFDKIVEDFGIRCPYFLTSILRSGRDNYFLKGEEMFDYDIVKNCRLAWSEISSYLYKEGQIVPSAAIRQALKKALNKHVKTVYIWTRNASGLFKKIFDQSSFENSFDISNEKRFISTCSETINGEIGLDTPHAVSLDEIAIICFNFFNLLEFYTDQYNYGNQEKLGKDGKTILATKRYVNISTLPSKIKAKSLDVAFSETLTGILDFPPFKSNDLDRTVIGILTENFTETCTQRIETVLGKSSKYRISNPQIICEEARIILKDYNIISQKPEKVEGTMDIFEQFNILDTSLITETTKSESENLDAVGHLKLLQSKLGSLQPKSQRNQSKDTGISPIKELDPIKAYNLVRKMHLDWMEQMRNDPRYKGFTDLELKNNSPWSKQMRLWHDLIVPELPEVRYAASYLNDRPSRFPLISGDKRGKHKKITPLEELINEDLDPRYRARYSLVENGPFDEQEFYYDDQYDDVDGDSIATELAQTKEYYIKTQDGSYIKNKKGSYIKEKDGKYTQINKGDYLKKGRSYIKNRDFGYHAEELDHFNPSGADRYGEQIIAQKVKPNKKYFGSLHNLGKDHFPNSLYAGNGCKNEELPLLWGQRATILHKNMIKNFKEVKYRGKYGPGHFISMDDICYIFERDFKVKRNYFEDISKVNLLDCQNWFTKYLSKLWPPFSMESLKTDVKTLCWDSGFRSWL</sequence>
<keyword evidence="2" id="KW-1185">Reference proteome</keyword>
<organism evidence="1 2">
    <name type="scientific">Cryptosporidium ubiquitum</name>
    <dbReference type="NCBI Taxonomy" id="857276"/>
    <lineage>
        <taxon>Eukaryota</taxon>
        <taxon>Sar</taxon>
        <taxon>Alveolata</taxon>
        <taxon>Apicomplexa</taxon>
        <taxon>Conoidasida</taxon>
        <taxon>Coccidia</taxon>
        <taxon>Eucoccidiorida</taxon>
        <taxon>Eimeriorina</taxon>
        <taxon>Cryptosporidiidae</taxon>
        <taxon>Cryptosporidium</taxon>
    </lineage>
</organism>
<proteinExistence type="predicted"/>
<reference evidence="1 2" key="1">
    <citation type="submission" date="2016-10" db="EMBL/GenBank/DDBJ databases">
        <title>Reductive evolution of mitochondrial metabolism and differential evolution of invasion-related proteins in Cryptosporidium.</title>
        <authorList>
            <person name="Liu S."/>
            <person name="Roellig D.M."/>
            <person name="Guo Y."/>
            <person name="Li N."/>
            <person name="Frace M.A."/>
            <person name="Tang K."/>
            <person name="Zhang L."/>
            <person name="Feng Y."/>
            <person name="Xiao L."/>
        </authorList>
    </citation>
    <scope>NUCLEOTIDE SEQUENCE [LARGE SCALE GENOMIC DNA]</scope>
    <source>
        <strain evidence="1">39726</strain>
    </source>
</reference>
<dbReference type="OrthoDB" id="339281at2759"/>
<dbReference type="VEuPathDB" id="CryptoDB:cubi_02883"/>
<accession>A0A1J4MIM4</accession>
<protein>
    <submittedName>
        <fullName evidence="1">Large membrane associated channel</fullName>
    </submittedName>
</protein>
<dbReference type="EMBL" id="LRBP01000013">
    <property type="protein sequence ID" value="OII74081.1"/>
    <property type="molecule type" value="Genomic_DNA"/>
</dbReference>
<name>A0A1J4MIM4_9CRYT</name>
<comment type="caution">
    <text evidence="1">The sequence shown here is derived from an EMBL/GenBank/DDBJ whole genome shotgun (WGS) entry which is preliminary data.</text>
</comment>
<dbReference type="GeneID" id="39979673"/>
<dbReference type="AlphaFoldDB" id="A0A1J4MIM4"/>
<evidence type="ECO:0000313" key="1">
    <source>
        <dbReference type="EMBL" id="OII74081.1"/>
    </source>
</evidence>
<gene>
    <name evidence="1" type="ORF">cubi_02883</name>
</gene>
<dbReference type="RefSeq" id="XP_028875301.1">
    <property type="nucleotide sequence ID" value="XM_029019894.1"/>
</dbReference>